<dbReference type="Gene3D" id="1.10.10.10">
    <property type="entry name" value="Winged helix-like DNA-binding domain superfamily/Winged helix DNA-binding domain"/>
    <property type="match status" value="1"/>
</dbReference>
<dbReference type="Pfam" id="PF13730">
    <property type="entry name" value="HTH_36"/>
    <property type="match status" value="1"/>
</dbReference>
<name>A0A518G9S0_9BACT</name>
<dbReference type="SUPFAM" id="SSF46785">
    <property type="entry name" value="Winged helix' DNA-binding domain"/>
    <property type="match status" value="1"/>
</dbReference>
<organism evidence="1 2">
    <name type="scientific">Aureliella helgolandensis</name>
    <dbReference type="NCBI Taxonomy" id="2527968"/>
    <lineage>
        <taxon>Bacteria</taxon>
        <taxon>Pseudomonadati</taxon>
        <taxon>Planctomycetota</taxon>
        <taxon>Planctomycetia</taxon>
        <taxon>Pirellulales</taxon>
        <taxon>Pirellulaceae</taxon>
        <taxon>Aureliella</taxon>
    </lineage>
</organism>
<dbReference type="Proteomes" id="UP000318017">
    <property type="component" value="Chromosome"/>
</dbReference>
<dbReference type="AlphaFoldDB" id="A0A518G9S0"/>
<evidence type="ECO:0000313" key="1">
    <source>
        <dbReference type="EMBL" id="QDV25336.1"/>
    </source>
</evidence>
<proteinExistence type="predicted"/>
<dbReference type="EMBL" id="CP036298">
    <property type="protein sequence ID" value="QDV25336.1"/>
    <property type="molecule type" value="Genomic_DNA"/>
</dbReference>
<evidence type="ECO:0000313" key="2">
    <source>
        <dbReference type="Proteomes" id="UP000318017"/>
    </source>
</evidence>
<reference evidence="1 2" key="1">
    <citation type="submission" date="2019-02" db="EMBL/GenBank/DDBJ databases">
        <title>Deep-cultivation of Planctomycetes and their phenomic and genomic characterization uncovers novel biology.</title>
        <authorList>
            <person name="Wiegand S."/>
            <person name="Jogler M."/>
            <person name="Boedeker C."/>
            <person name="Pinto D."/>
            <person name="Vollmers J."/>
            <person name="Rivas-Marin E."/>
            <person name="Kohn T."/>
            <person name="Peeters S.H."/>
            <person name="Heuer A."/>
            <person name="Rast P."/>
            <person name="Oberbeckmann S."/>
            <person name="Bunk B."/>
            <person name="Jeske O."/>
            <person name="Meyerdierks A."/>
            <person name="Storesund J.E."/>
            <person name="Kallscheuer N."/>
            <person name="Luecker S."/>
            <person name="Lage O.M."/>
            <person name="Pohl T."/>
            <person name="Merkel B.J."/>
            <person name="Hornburger P."/>
            <person name="Mueller R.-W."/>
            <person name="Bruemmer F."/>
            <person name="Labrenz M."/>
            <person name="Spormann A.M."/>
            <person name="Op den Camp H."/>
            <person name="Overmann J."/>
            <person name="Amann R."/>
            <person name="Jetten M.S.M."/>
            <person name="Mascher T."/>
            <person name="Medema M.H."/>
            <person name="Devos D.P."/>
            <person name="Kaster A.-K."/>
            <person name="Ovreas L."/>
            <person name="Rohde M."/>
            <person name="Galperin M.Y."/>
            <person name="Jogler C."/>
        </authorList>
    </citation>
    <scope>NUCLEOTIDE SEQUENCE [LARGE SCALE GENOMIC DNA]</scope>
    <source>
        <strain evidence="1 2">Q31a</strain>
    </source>
</reference>
<dbReference type="InterPro" id="IPR036390">
    <property type="entry name" value="WH_DNA-bd_sf"/>
</dbReference>
<dbReference type="OrthoDB" id="288927at2"/>
<keyword evidence="2" id="KW-1185">Reference proteome</keyword>
<dbReference type="InterPro" id="IPR036388">
    <property type="entry name" value="WH-like_DNA-bd_sf"/>
</dbReference>
<dbReference type="RefSeq" id="WP_145080256.1">
    <property type="nucleotide sequence ID" value="NZ_CP036298.1"/>
</dbReference>
<gene>
    <name evidence="1" type="ORF">Q31a_36600</name>
</gene>
<protein>
    <recommendedName>
        <fullName evidence="3">MarR family protein</fullName>
    </recommendedName>
</protein>
<accession>A0A518G9S0</accession>
<dbReference type="KEGG" id="ahel:Q31a_36600"/>
<sequence length="123" mass="13955">MTKNKPKGKGTAPDRFRILNAFVDFSLRELTRNEIAVWMVLFRDTRKGTATVSQKFIAERCGISERTVRRMVLQLVNAGLLVVVRRGGIAVGASTYKVIPVTKTNFERRSKRWSIKEDNQLSG</sequence>
<evidence type="ECO:0008006" key="3">
    <source>
        <dbReference type="Google" id="ProtNLM"/>
    </source>
</evidence>